<accession>A0ABS8MQF3</accession>
<feature type="region of interest" description="Disordered" evidence="1">
    <location>
        <begin position="18"/>
        <end position="37"/>
    </location>
</feature>
<sequence>MYPANGTVLFSLLTDKTKCNNNEKNNENKNNTKKEIIEKEKEIKTKNNTSPNPKDFSNSIPLSLV</sequence>
<keyword evidence="3" id="KW-1185">Reference proteome</keyword>
<evidence type="ECO:0000313" key="2">
    <source>
        <dbReference type="EMBL" id="MCC9070888.1"/>
    </source>
</evidence>
<evidence type="ECO:0000313" key="3">
    <source>
        <dbReference type="Proteomes" id="UP001430919"/>
    </source>
</evidence>
<dbReference type="Proteomes" id="UP001430919">
    <property type="component" value="Unassembled WGS sequence"/>
</dbReference>
<feature type="region of interest" description="Disordered" evidence="1">
    <location>
        <begin position="42"/>
        <end position="65"/>
    </location>
</feature>
<comment type="caution">
    <text evidence="2">The sequence shown here is derived from an EMBL/GenBank/DDBJ whole genome shotgun (WGS) entry which is preliminary data.</text>
</comment>
<feature type="compositionally biased region" description="Basic and acidic residues" evidence="1">
    <location>
        <begin position="24"/>
        <end position="37"/>
    </location>
</feature>
<reference evidence="2" key="1">
    <citation type="submission" date="2021-11" db="EMBL/GenBank/DDBJ databases">
        <title>Description of novel Flavobacterium species.</title>
        <authorList>
            <person name="Saticioglu I.B."/>
            <person name="Ay H."/>
            <person name="Altun S."/>
            <person name="Duman M."/>
        </authorList>
    </citation>
    <scope>NUCLEOTIDE SEQUENCE</scope>
    <source>
        <strain evidence="2">F-65</strain>
    </source>
</reference>
<dbReference type="EMBL" id="JAJJMO010000001">
    <property type="protein sequence ID" value="MCC9070888.1"/>
    <property type="molecule type" value="Genomic_DNA"/>
</dbReference>
<proteinExistence type="predicted"/>
<protein>
    <submittedName>
        <fullName evidence="2">Uncharacterized protein</fullName>
    </submittedName>
</protein>
<evidence type="ECO:0000256" key="1">
    <source>
        <dbReference type="SAM" id="MobiDB-lite"/>
    </source>
</evidence>
<name>A0ABS8MQF3_9FLAO</name>
<organism evidence="2 3">
    <name type="scientific">Flavobacterium pisciphilum</name>
    <dbReference type="NCBI Taxonomy" id="2893755"/>
    <lineage>
        <taxon>Bacteria</taxon>
        <taxon>Pseudomonadati</taxon>
        <taxon>Bacteroidota</taxon>
        <taxon>Flavobacteriia</taxon>
        <taxon>Flavobacteriales</taxon>
        <taxon>Flavobacteriaceae</taxon>
        <taxon>Flavobacterium</taxon>
    </lineage>
</organism>
<dbReference type="RefSeq" id="WP_229987552.1">
    <property type="nucleotide sequence ID" value="NZ_JAJJMO010000001.1"/>
</dbReference>
<feature type="compositionally biased region" description="Polar residues" evidence="1">
    <location>
        <begin position="50"/>
        <end position="65"/>
    </location>
</feature>
<gene>
    <name evidence="2" type="ORF">LNQ49_04660</name>
</gene>